<dbReference type="InterPro" id="IPR013087">
    <property type="entry name" value="Znf_C2H2_type"/>
</dbReference>
<dbReference type="PANTHER" id="PTHR24393:SF34">
    <property type="entry name" value="PR_SET DOMAIN 13"/>
    <property type="match status" value="1"/>
</dbReference>
<feature type="domain" description="C2H2-type" evidence="7">
    <location>
        <begin position="502"/>
        <end position="524"/>
    </location>
</feature>
<evidence type="ECO:0000259" key="7">
    <source>
        <dbReference type="PROSITE" id="PS50157"/>
    </source>
</evidence>
<feature type="domain" description="C2H2-type" evidence="7">
    <location>
        <begin position="352"/>
        <end position="379"/>
    </location>
</feature>
<reference evidence="9" key="1">
    <citation type="submission" date="2025-08" db="UniProtKB">
        <authorList>
            <consortium name="RefSeq"/>
        </authorList>
    </citation>
    <scope>IDENTIFICATION</scope>
</reference>
<evidence type="ECO:0000313" key="8">
    <source>
        <dbReference type="Proteomes" id="UP001652582"/>
    </source>
</evidence>
<dbReference type="PROSITE" id="PS50157">
    <property type="entry name" value="ZINC_FINGER_C2H2_2"/>
    <property type="match status" value="9"/>
</dbReference>
<feature type="domain" description="C2H2-type" evidence="7">
    <location>
        <begin position="572"/>
        <end position="594"/>
    </location>
</feature>
<proteinExistence type="predicted"/>
<feature type="domain" description="C2H2-type" evidence="7">
    <location>
        <begin position="288"/>
        <end position="316"/>
    </location>
</feature>
<name>A0A6J1P0Q3_BICAN</name>
<evidence type="ECO:0000256" key="6">
    <source>
        <dbReference type="PROSITE-ProRule" id="PRU00042"/>
    </source>
</evidence>
<feature type="domain" description="C2H2-type" evidence="7">
    <location>
        <begin position="627"/>
        <end position="655"/>
    </location>
</feature>
<keyword evidence="4" id="KW-0862">Zinc</keyword>
<accession>A0A6J1P0Q3</accession>
<dbReference type="Pfam" id="PF00096">
    <property type="entry name" value="zf-C2H2"/>
    <property type="match status" value="4"/>
</dbReference>
<evidence type="ECO:0000256" key="5">
    <source>
        <dbReference type="ARBA" id="ARBA00023242"/>
    </source>
</evidence>
<dbReference type="GeneID" id="112056385"/>
<keyword evidence="8" id="KW-1185">Reference proteome</keyword>
<keyword evidence="1" id="KW-0479">Metal-binding</keyword>
<dbReference type="SUPFAM" id="SSF57667">
    <property type="entry name" value="beta-beta-alpha zinc fingers"/>
    <property type="match status" value="4"/>
</dbReference>
<evidence type="ECO:0000313" key="9">
    <source>
        <dbReference type="RefSeq" id="XP_023952574.2"/>
    </source>
</evidence>
<gene>
    <name evidence="9" type="primary">LOC112056385</name>
</gene>
<evidence type="ECO:0000256" key="1">
    <source>
        <dbReference type="ARBA" id="ARBA00022723"/>
    </source>
</evidence>
<organism evidence="8 9">
    <name type="scientific">Bicyclus anynana</name>
    <name type="common">Squinting bush brown butterfly</name>
    <dbReference type="NCBI Taxonomy" id="110368"/>
    <lineage>
        <taxon>Eukaryota</taxon>
        <taxon>Metazoa</taxon>
        <taxon>Ecdysozoa</taxon>
        <taxon>Arthropoda</taxon>
        <taxon>Hexapoda</taxon>
        <taxon>Insecta</taxon>
        <taxon>Pterygota</taxon>
        <taxon>Neoptera</taxon>
        <taxon>Endopterygota</taxon>
        <taxon>Lepidoptera</taxon>
        <taxon>Glossata</taxon>
        <taxon>Ditrysia</taxon>
        <taxon>Papilionoidea</taxon>
        <taxon>Nymphalidae</taxon>
        <taxon>Satyrinae</taxon>
        <taxon>Satyrini</taxon>
        <taxon>Mycalesina</taxon>
        <taxon>Bicyclus</taxon>
    </lineage>
</organism>
<feature type="domain" description="C2H2-type" evidence="7">
    <location>
        <begin position="378"/>
        <end position="401"/>
    </location>
</feature>
<keyword evidence="2" id="KW-0677">Repeat</keyword>
<feature type="domain" description="C2H2-type" evidence="7">
    <location>
        <begin position="687"/>
        <end position="715"/>
    </location>
</feature>
<dbReference type="SMART" id="SM00355">
    <property type="entry name" value="ZnF_C2H2"/>
    <property type="match status" value="12"/>
</dbReference>
<evidence type="ECO:0000256" key="3">
    <source>
        <dbReference type="ARBA" id="ARBA00022771"/>
    </source>
</evidence>
<feature type="domain" description="C2H2-type" evidence="7">
    <location>
        <begin position="404"/>
        <end position="431"/>
    </location>
</feature>
<dbReference type="InterPro" id="IPR036236">
    <property type="entry name" value="Znf_C2H2_sf"/>
</dbReference>
<dbReference type="Proteomes" id="UP001652582">
    <property type="component" value="Chromosome 16"/>
</dbReference>
<feature type="domain" description="C2H2-type" evidence="7">
    <location>
        <begin position="599"/>
        <end position="626"/>
    </location>
</feature>
<protein>
    <submittedName>
        <fullName evidence="9">Zinc finger protein 528</fullName>
    </submittedName>
</protein>
<evidence type="ECO:0000256" key="4">
    <source>
        <dbReference type="ARBA" id="ARBA00022833"/>
    </source>
</evidence>
<evidence type="ECO:0000256" key="2">
    <source>
        <dbReference type="ARBA" id="ARBA00022737"/>
    </source>
</evidence>
<keyword evidence="3 6" id="KW-0863">Zinc-finger</keyword>
<dbReference type="RefSeq" id="XP_023952574.2">
    <property type="nucleotide sequence ID" value="XM_024096806.2"/>
</dbReference>
<dbReference type="PROSITE" id="PS00028">
    <property type="entry name" value="ZINC_FINGER_C2H2_1"/>
    <property type="match status" value="8"/>
</dbReference>
<keyword evidence="5" id="KW-0539">Nucleus</keyword>
<dbReference type="OrthoDB" id="6105938at2759"/>
<dbReference type="Gene3D" id="3.30.160.60">
    <property type="entry name" value="Classic Zinc Finger"/>
    <property type="match status" value="4"/>
</dbReference>
<dbReference type="PANTHER" id="PTHR24393">
    <property type="entry name" value="ZINC FINGER PROTEIN"/>
    <property type="match status" value="1"/>
</dbReference>
<sequence length="732" mass="85113">MEETEVIITESDASYPVLLLPKKCAMLETNCDATDNVFLDLDISSLDKHGNHTNIYKGFCNVKMLDDDDDDGVQEIDDPFDSDNVLGEITLPEVNDEYNNNQTEMLIDPTSNPYVNNNYDAIEAGGHCVYETDEHKAVRHCSTLIQNIYDSKESILYSPLREFEHKKFGRVPISDTVLQAFEPTEDELECGVFLSQLPEEIMIANENKAREERKFMETPCSDDALKQLMSSDMQTLAKQQRTILYLGHNSHHGQTIQNIAVNDPRMKCLENENDNKVIIEDNPGQKKYQCDKCKQMFQQLSEFRQHIQINHNYKDEIFFKSNPNLQCTECGKHLKTREKYEAHCMSHGDPELECKKCHKVFASKFSLRNHNKIHQRKYKCTHCKKSFQTFNLLKCHSEKIHFVFQCSSCEYSSTDRESLLAHEKEHTGEIHESDSDIISLNIWTDSPDVSMDYNIVAYEAVQSNDEIQGPEPDPDMVIAKVMSDEIFHLHAKKVKKHRKYDKTCGVCGKPFDRVSDLKRHLIEHVIRSTLAKTPVNSNGTLTLQCEVCRVHTFSRVDKYKAHLREHAKLTIYKCIFCDKSFSDSSNFSKHKKIHGTTFFQCDLCQRKFNSKKTLIQHIEYHNKHGPISCIYCGAKFYFPTTLKRHMKIAHYDSVARLKCKFCDDWFGTLKDKWDHEWDVHKVRKMIVDCLICGAKFRKYSELKKHCQCYHKINIPPARKLLQRKLRSHSLNI</sequence>
<dbReference type="Pfam" id="PF12874">
    <property type="entry name" value="zf-met"/>
    <property type="match status" value="1"/>
</dbReference>